<dbReference type="PANTHER" id="PTHR42818:SF1">
    <property type="entry name" value="SULFOPYRUVATE DECARBOXYLASE"/>
    <property type="match status" value="1"/>
</dbReference>
<dbReference type="PROSITE" id="PS00187">
    <property type="entry name" value="TPP_ENZYMES"/>
    <property type="match status" value="1"/>
</dbReference>
<gene>
    <name evidence="9" type="ORF">CUNI_LOCUS2155</name>
</gene>
<dbReference type="InterPro" id="IPR000399">
    <property type="entry name" value="TPP-bd_CS"/>
</dbReference>
<keyword evidence="2" id="KW-0210">Decarboxylase</keyword>
<reference evidence="9" key="1">
    <citation type="submission" date="2021-04" db="EMBL/GenBank/DDBJ databases">
        <authorList>
            <consortium name="Molecular Ecology Group"/>
        </authorList>
    </citation>
    <scope>NUCLEOTIDE SEQUENCE</scope>
</reference>
<keyword evidence="10" id="KW-1185">Reference proteome</keyword>
<dbReference type="InterPro" id="IPR029061">
    <property type="entry name" value="THDP-binding"/>
</dbReference>
<sequence>MSIVSHSLRRLVSLSAPIVQSANVHFDDYYLQNQHRSFSLSSSSPRLSSASKQLHPGVFYNAVRDSNINFFCGVPDSLLKDFCAYVTKNSTSQEHIITANEGAAVALAAGYHLASDRTAMVYLQNSGLGNMVNPLMSLANPSVYSLPILLLIGWRGEPGIKDEPQHVAQGRITESMLECMEIPYEILSKSETEMRSTLKRAEEHFEEKKSPYAILVKSKTFSSYSLPLIDNPQFPLTREEALFKVVECLKEEDAIVGTTGMLSRELFEYRVSMQMGHARDFLTVGSMGHASSIALGIALQKPKRQIFCLDGDGAVLMHMGSLATIGQQGPENFKHIVFNNGAHDSVGGQPTDAANHEEFDLGQIAKGCGYREALVAYTTEDIEEKVKYLHKAKGPIFLELKVKLGSRSNLGRPTRTTHENKEDFMEFLNR</sequence>
<dbReference type="PANTHER" id="PTHR42818">
    <property type="entry name" value="SULFOPYRUVATE DECARBOXYLASE SUBUNIT ALPHA"/>
    <property type="match status" value="1"/>
</dbReference>
<dbReference type="GO" id="GO:0030976">
    <property type="term" value="F:thiamine pyrophosphate binding"/>
    <property type="evidence" value="ECO:0007669"/>
    <property type="project" value="InterPro"/>
</dbReference>
<dbReference type="AlphaFoldDB" id="A0A8S3YHT9"/>
<dbReference type="InterPro" id="IPR017684">
    <property type="entry name" value="Phosphono-pyrv_decarboxylase"/>
</dbReference>
<name>A0A8S3YHT9_9EUPU</name>
<evidence type="ECO:0000259" key="8">
    <source>
        <dbReference type="Pfam" id="PF02776"/>
    </source>
</evidence>
<dbReference type="GO" id="GO:0000287">
    <property type="term" value="F:magnesium ion binding"/>
    <property type="evidence" value="ECO:0007669"/>
    <property type="project" value="InterPro"/>
</dbReference>
<evidence type="ECO:0000256" key="6">
    <source>
        <dbReference type="ARBA" id="ARBA00048767"/>
    </source>
</evidence>
<feature type="domain" description="Thiamine pyrophosphate enzyme N-terminal TPP-binding" evidence="8">
    <location>
        <begin position="59"/>
        <end position="171"/>
    </location>
</feature>
<evidence type="ECO:0000256" key="2">
    <source>
        <dbReference type="ARBA" id="ARBA00022793"/>
    </source>
</evidence>
<evidence type="ECO:0000259" key="7">
    <source>
        <dbReference type="Pfam" id="PF02775"/>
    </source>
</evidence>
<dbReference type="Pfam" id="PF02775">
    <property type="entry name" value="TPP_enzyme_C"/>
    <property type="match status" value="1"/>
</dbReference>
<comment type="catalytic activity">
    <reaction evidence="6">
        <text>(2R)-hydroxyhexadecanoyl-CoA = pentadecanal + formyl-CoA</text>
        <dbReference type="Rhea" id="RHEA:55212"/>
        <dbReference type="ChEBI" id="CHEBI:17302"/>
        <dbReference type="ChEBI" id="CHEBI:57376"/>
        <dbReference type="ChEBI" id="CHEBI:138654"/>
    </reaction>
    <physiologicalReaction direction="left-to-right" evidence="6">
        <dbReference type="Rhea" id="RHEA:55213"/>
    </physiologicalReaction>
</comment>
<dbReference type="SUPFAM" id="SSF52518">
    <property type="entry name" value="Thiamin diphosphate-binding fold (THDP-binding)"/>
    <property type="match status" value="2"/>
</dbReference>
<dbReference type="InterPro" id="IPR051818">
    <property type="entry name" value="TPP_dependent_decarboxylase"/>
</dbReference>
<evidence type="ECO:0000313" key="9">
    <source>
        <dbReference type="EMBL" id="CAG5116597.1"/>
    </source>
</evidence>
<dbReference type="OrthoDB" id="16262at2759"/>
<dbReference type="Pfam" id="PF02776">
    <property type="entry name" value="TPP_enzyme_N"/>
    <property type="match status" value="1"/>
</dbReference>
<dbReference type="CDD" id="cd03371">
    <property type="entry name" value="TPP_PpyrDC"/>
    <property type="match status" value="1"/>
</dbReference>
<dbReference type="FunFam" id="3.40.50.970:FF:000101">
    <property type="entry name" value="Putative phosphonopyruvate decarboxylase"/>
    <property type="match status" value="1"/>
</dbReference>
<dbReference type="CDD" id="cd07035">
    <property type="entry name" value="TPP_PYR_POX_like"/>
    <property type="match status" value="1"/>
</dbReference>
<dbReference type="GO" id="GO:0032923">
    <property type="term" value="P:organic phosphonate biosynthetic process"/>
    <property type="evidence" value="ECO:0007669"/>
    <property type="project" value="InterPro"/>
</dbReference>
<comment type="caution">
    <text evidence="9">The sequence shown here is derived from an EMBL/GenBank/DDBJ whole genome shotgun (WGS) entry which is preliminary data.</text>
</comment>
<dbReference type="FunFam" id="3.40.50.970:FF:000100">
    <property type="entry name" value="Putative phosphonopyruvate decarboxylase"/>
    <property type="match status" value="1"/>
</dbReference>
<feature type="domain" description="Thiamine pyrophosphate enzyme TPP-binding" evidence="7">
    <location>
        <begin position="264"/>
        <end position="399"/>
    </location>
</feature>
<evidence type="ECO:0000256" key="5">
    <source>
        <dbReference type="ARBA" id="ARBA00030510"/>
    </source>
</evidence>
<protein>
    <recommendedName>
        <fullName evidence="1">2-hydroxyacyl-CoA lyase 2</fullName>
    </recommendedName>
    <alternativeName>
        <fullName evidence="5">IlvB-like protein</fullName>
    </alternativeName>
</protein>
<dbReference type="InterPro" id="IPR011766">
    <property type="entry name" value="TPP_enzyme_TPP-bd"/>
</dbReference>
<dbReference type="Gene3D" id="3.40.50.970">
    <property type="match status" value="2"/>
</dbReference>
<keyword evidence="3" id="KW-0786">Thiamine pyrophosphate</keyword>
<dbReference type="GO" id="GO:0033980">
    <property type="term" value="F:phosphonopyruvate decarboxylase activity"/>
    <property type="evidence" value="ECO:0007669"/>
    <property type="project" value="InterPro"/>
</dbReference>
<accession>A0A8S3YHT9</accession>
<evidence type="ECO:0000256" key="3">
    <source>
        <dbReference type="ARBA" id="ARBA00023052"/>
    </source>
</evidence>
<dbReference type="NCBIfam" id="TIGR03297">
    <property type="entry name" value="Ppyr-DeCO2ase"/>
    <property type="match status" value="1"/>
</dbReference>
<dbReference type="EMBL" id="CAJHNH020000274">
    <property type="protein sequence ID" value="CAG5116597.1"/>
    <property type="molecule type" value="Genomic_DNA"/>
</dbReference>
<organism evidence="9 10">
    <name type="scientific">Candidula unifasciata</name>
    <dbReference type="NCBI Taxonomy" id="100452"/>
    <lineage>
        <taxon>Eukaryota</taxon>
        <taxon>Metazoa</taxon>
        <taxon>Spiralia</taxon>
        <taxon>Lophotrochozoa</taxon>
        <taxon>Mollusca</taxon>
        <taxon>Gastropoda</taxon>
        <taxon>Heterobranchia</taxon>
        <taxon>Euthyneura</taxon>
        <taxon>Panpulmonata</taxon>
        <taxon>Eupulmonata</taxon>
        <taxon>Stylommatophora</taxon>
        <taxon>Helicina</taxon>
        <taxon>Helicoidea</taxon>
        <taxon>Geomitridae</taxon>
        <taxon>Candidula</taxon>
    </lineage>
</organism>
<proteinExistence type="predicted"/>
<evidence type="ECO:0000256" key="4">
    <source>
        <dbReference type="ARBA" id="ARBA00023239"/>
    </source>
</evidence>
<dbReference type="Proteomes" id="UP000678393">
    <property type="component" value="Unassembled WGS sequence"/>
</dbReference>
<evidence type="ECO:0000256" key="1">
    <source>
        <dbReference type="ARBA" id="ARBA00018936"/>
    </source>
</evidence>
<evidence type="ECO:0000313" key="10">
    <source>
        <dbReference type="Proteomes" id="UP000678393"/>
    </source>
</evidence>
<dbReference type="InterPro" id="IPR012001">
    <property type="entry name" value="Thiamin_PyroP_enz_TPP-bd_dom"/>
</dbReference>
<keyword evidence="4" id="KW-0456">Lyase</keyword>